<dbReference type="AlphaFoldDB" id="A0AA40HC63"/>
<comment type="caution">
    <text evidence="2">The sequence shown here is derived from an EMBL/GenBank/DDBJ whole genome shotgun (WGS) entry which is preliminary data.</text>
</comment>
<organism evidence="2 3">
    <name type="scientific">Cnephaeus nilssonii</name>
    <name type="common">Northern bat</name>
    <name type="synonym">Eptesicus nilssonii</name>
    <dbReference type="NCBI Taxonomy" id="3371016"/>
    <lineage>
        <taxon>Eukaryota</taxon>
        <taxon>Metazoa</taxon>
        <taxon>Chordata</taxon>
        <taxon>Craniata</taxon>
        <taxon>Vertebrata</taxon>
        <taxon>Euteleostomi</taxon>
        <taxon>Mammalia</taxon>
        <taxon>Eutheria</taxon>
        <taxon>Laurasiatheria</taxon>
        <taxon>Chiroptera</taxon>
        <taxon>Yangochiroptera</taxon>
        <taxon>Vespertilionidae</taxon>
        <taxon>Cnephaeus</taxon>
    </lineage>
</organism>
<accession>A0AA40HC63</accession>
<sequence length="288" mass="31327">MEQKSTVSCEATGKGYLTVHMPNPRPLRVDFHWVPGSDPGTLDGSPWLLHRFLAQLGGCMSFRFEHYQDNLSCVCKILRAPDRPRLGDLEEVIQNLNSFAEYHPAALPLVPTSSQPPVAPQLPVVRQYLARFSEALALNMGATLRPVPDILATLAISSSDSELKNPLPQQQLAKESSPGPTEPPACPLLRVAPVLFWWGQPPPSQHRWSPNLSLCFQNLPNPPAQQPDPAHPAGPEPQKIGEVGGPQGAVDTPETPRATFFSCSPPCSPGFCTFQAGAAVLLVMKWPM</sequence>
<evidence type="ECO:0000313" key="2">
    <source>
        <dbReference type="EMBL" id="KAK1328533.1"/>
    </source>
</evidence>
<dbReference type="EMBL" id="JAULJE010000023">
    <property type="protein sequence ID" value="KAK1328533.1"/>
    <property type="molecule type" value="Genomic_DNA"/>
</dbReference>
<dbReference type="Proteomes" id="UP001177744">
    <property type="component" value="Unassembled WGS sequence"/>
</dbReference>
<feature type="compositionally biased region" description="Pro residues" evidence="1">
    <location>
        <begin position="220"/>
        <end position="235"/>
    </location>
</feature>
<name>A0AA40HC63_CNENI</name>
<reference evidence="2" key="1">
    <citation type="submission" date="2023-06" db="EMBL/GenBank/DDBJ databases">
        <title>Reference genome for the Northern bat (Eptesicus nilssonii), a most northern bat species.</title>
        <authorList>
            <person name="Laine V.N."/>
            <person name="Pulliainen A.T."/>
            <person name="Lilley T.M."/>
        </authorList>
    </citation>
    <scope>NUCLEOTIDE SEQUENCE</scope>
    <source>
        <strain evidence="2">BLF_Eptnil</strain>
        <tissue evidence="2">Kidney</tissue>
    </source>
</reference>
<protein>
    <submittedName>
        <fullName evidence="2">Uncharacterized protein</fullName>
    </submittedName>
</protein>
<evidence type="ECO:0000256" key="1">
    <source>
        <dbReference type="SAM" id="MobiDB-lite"/>
    </source>
</evidence>
<gene>
    <name evidence="2" type="ORF">QTO34_012106</name>
</gene>
<proteinExistence type="predicted"/>
<keyword evidence="3" id="KW-1185">Reference proteome</keyword>
<evidence type="ECO:0000313" key="3">
    <source>
        <dbReference type="Proteomes" id="UP001177744"/>
    </source>
</evidence>
<feature type="region of interest" description="Disordered" evidence="1">
    <location>
        <begin position="219"/>
        <end position="255"/>
    </location>
</feature>
<feature type="region of interest" description="Disordered" evidence="1">
    <location>
        <begin position="161"/>
        <end position="184"/>
    </location>
</feature>